<feature type="transmembrane region" description="Helical" evidence="7">
    <location>
        <begin position="228"/>
        <end position="249"/>
    </location>
</feature>
<comment type="subcellular location">
    <subcellularLocation>
        <location evidence="1">Cell inner membrane</location>
        <topology evidence="1">Multi-pass membrane protein</topology>
    </subcellularLocation>
</comment>
<organism evidence="9 10">
    <name type="scientific">Actinoplanes italicus</name>
    <dbReference type="NCBI Taxonomy" id="113567"/>
    <lineage>
        <taxon>Bacteria</taxon>
        <taxon>Bacillati</taxon>
        <taxon>Actinomycetota</taxon>
        <taxon>Actinomycetes</taxon>
        <taxon>Micromonosporales</taxon>
        <taxon>Micromonosporaceae</taxon>
        <taxon>Actinoplanes</taxon>
    </lineage>
</organism>
<evidence type="ECO:0000256" key="7">
    <source>
        <dbReference type="SAM" id="Phobius"/>
    </source>
</evidence>
<proteinExistence type="predicted"/>
<protein>
    <submittedName>
        <fullName evidence="9">Putative MFS family arabinose efflux permease</fullName>
    </submittedName>
</protein>
<dbReference type="Proteomes" id="UP000239415">
    <property type="component" value="Unassembled WGS sequence"/>
</dbReference>
<evidence type="ECO:0000256" key="1">
    <source>
        <dbReference type="ARBA" id="ARBA00004429"/>
    </source>
</evidence>
<dbReference type="PANTHER" id="PTHR23513">
    <property type="entry name" value="INTEGRAL MEMBRANE EFFLUX PROTEIN-RELATED"/>
    <property type="match status" value="1"/>
</dbReference>
<dbReference type="InterPro" id="IPR036259">
    <property type="entry name" value="MFS_trans_sf"/>
</dbReference>
<evidence type="ECO:0000313" key="10">
    <source>
        <dbReference type="Proteomes" id="UP000239415"/>
    </source>
</evidence>
<dbReference type="EMBL" id="PVMZ01000015">
    <property type="protein sequence ID" value="PRX17671.1"/>
    <property type="molecule type" value="Genomic_DNA"/>
</dbReference>
<dbReference type="SUPFAM" id="SSF103473">
    <property type="entry name" value="MFS general substrate transporter"/>
    <property type="match status" value="1"/>
</dbReference>
<accession>A0A2T0K472</accession>
<keyword evidence="4 7" id="KW-0812">Transmembrane</keyword>
<dbReference type="PROSITE" id="PS50850">
    <property type="entry name" value="MFS"/>
    <property type="match status" value="1"/>
</dbReference>
<evidence type="ECO:0000256" key="2">
    <source>
        <dbReference type="ARBA" id="ARBA00022448"/>
    </source>
</evidence>
<dbReference type="Gene3D" id="1.20.1250.20">
    <property type="entry name" value="MFS general substrate transporter like domains"/>
    <property type="match status" value="1"/>
</dbReference>
<feature type="transmembrane region" description="Helical" evidence="7">
    <location>
        <begin position="23"/>
        <end position="46"/>
    </location>
</feature>
<evidence type="ECO:0000256" key="5">
    <source>
        <dbReference type="ARBA" id="ARBA00022989"/>
    </source>
</evidence>
<keyword evidence="5 7" id="KW-1133">Transmembrane helix</keyword>
<dbReference type="GO" id="GO:0005886">
    <property type="term" value="C:plasma membrane"/>
    <property type="evidence" value="ECO:0007669"/>
    <property type="project" value="UniProtKB-SubCell"/>
</dbReference>
<name>A0A2T0K472_9ACTN</name>
<evidence type="ECO:0000256" key="3">
    <source>
        <dbReference type="ARBA" id="ARBA00022475"/>
    </source>
</evidence>
<feature type="transmembrane region" description="Helical" evidence="7">
    <location>
        <begin position="261"/>
        <end position="279"/>
    </location>
</feature>
<evidence type="ECO:0000256" key="4">
    <source>
        <dbReference type="ARBA" id="ARBA00022692"/>
    </source>
</evidence>
<sequence length="411" mass="41938">MAAVRRALIDVTPLRESRDFRRLWTGQLFSGLGGQMAQVAVLYQVWESTHDPIWTGVAGMVQALPLILFGLFAGSLADRADRRRLYLITAAGQAACAALLAVQGFAGSSPLLLLLALIAVNSVFAAGGGPAGMTILPRLLPAGQLAAGLALKRIGFQVSMLLGPALGGVVIALTGPGACYLVNAVSFAGVLWAVAMLPPMPPLPSETRVRHGVLAGLRFLAGHRAVRGALLTDLAATVLVMPISLFPMVNADRFGGDPRTLGLFLSAIAVGGVVASALSGSFTRLHRPGPAMFTGSLVWGAALGLFGIAPDVWTGLALLAVAGAADTVAVVSRGTVVQLHTPDAYLGRVVAAEQIVGQAGPDLGNLRGGLVAAATSAPVALVSGGILGVLAVALIAARTPELRREVASSRC</sequence>
<evidence type="ECO:0000256" key="6">
    <source>
        <dbReference type="ARBA" id="ARBA00023136"/>
    </source>
</evidence>
<keyword evidence="6 7" id="KW-0472">Membrane</keyword>
<dbReference type="InterPro" id="IPR010290">
    <property type="entry name" value="TM_effector"/>
</dbReference>
<keyword evidence="2" id="KW-0813">Transport</keyword>
<keyword evidence="3" id="KW-1003">Cell membrane</keyword>
<dbReference type="AlphaFoldDB" id="A0A2T0K472"/>
<dbReference type="GO" id="GO:0022857">
    <property type="term" value="F:transmembrane transporter activity"/>
    <property type="evidence" value="ECO:0007669"/>
    <property type="project" value="InterPro"/>
</dbReference>
<feature type="transmembrane region" description="Helical" evidence="7">
    <location>
        <begin position="291"/>
        <end position="309"/>
    </location>
</feature>
<evidence type="ECO:0000259" key="8">
    <source>
        <dbReference type="PROSITE" id="PS50850"/>
    </source>
</evidence>
<dbReference type="PANTHER" id="PTHR23513:SF9">
    <property type="entry name" value="ENTEROBACTIN EXPORTER ENTS"/>
    <property type="match status" value="1"/>
</dbReference>
<dbReference type="InterPro" id="IPR020846">
    <property type="entry name" value="MFS_dom"/>
</dbReference>
<evidence type="ECO:0000313" key="9">
    <source>
        <dbReference type="EMBL" id="PRX17671.1"/>
    </source>
</evidence>
<keyword evidence="10" id="KW-1185">Reference proteome</keyword>
<reference evidence="9 10" key="1">
    <citation type="submission" date="2018-03" db="EMBL/GenBank/DDBJ databases">
        <title>Genomic Encyclopedia of Archaeal and Bacterial Type Strains, Phase II (KMG-II): from individual species to whole genera.</title>
        <authorList>
            <person name="Goeker M."/>
        </authorList>
    </citation>
    <scope>NUCLEOTIDE SEQUENCE [LARGE SCALE GENOMIC DNA]</scope>
    <source>
        <strain evidence="9 10">DSM 43146</strain>
    </source>
</reference>
<dbReference type="Pfam" id="PF05977">
    <property type="entry name" value="MFS_3"/>
    <property type="match status" value="1"/>
</dbReference>
<feature type="transmembrane region" description="Helical" evidence="7">
    <location>
        <begin position="52"/>
        <end position="73"/>
    </location>
</feature>
<feature type="domain" description="Major facilitator superfamily (MFS) profile" evidence="8">
    <location>
        <begin position="221"/>
        <end position="411"/>
    </location>
</feature>
<feature type="transmembrane region" description="Helical" evidence="7">
    <location>
        <begin position="370"/>
        <end position="396"/>
    </location>
</feature>
<comment type="caution">
    <text evidence="9">The sequence shown here is derived from an EMBL/GenBank/DDBJ whole genome shotgun (WGS) entry which is preliminary data.</text>
</comment>
<dbReference type="CDD" id="cd06173">
    <property type="entry name" value="MFS_MefA_like"/>
    <property type="match status" value="1"/>
</dbReference>
<gene>
    <name evidence="9" type="ORF">CLV67_115174</name>
</gene>